<comment type="function">
    <text evidence="2">Participates in chromosomal partition during cell division. May act via the formation of a condensin-like complex containing Smc and ScpB that pull DNA away from mid-cell into both cell halves.</text>
</comment>
<sequence>MFRISLEEFEGPLDLLLFFIKRDELDIYNIPISKITNDFVTHIHQARTLNLEVAAEFIYMASMLMSIKAAMLLPRPSVENGDTDEFDPRTELVQRLLEYKRIKEASLQLAEMAEARYELFARGFFEEYDQEVVDEMDEPVNRPTIYHLIKAYRSVLDNMPKAMTRNVMEAPVTVHEQTELIFRMLKERVQVSFTSVLEGVTQRIILVVTFLAVLEMCKNQRIMVLVKEGHDDFWIARRNGPPEIDNNPLVLFADA</sequence>
<gene>
    <name evidence="2" type="primary">scpA</name>
    <name evidence="3" type="ORF">A3K90_00610</name>
</gene>
<evidence type="ECO:0000313" key="4">
    <source>
        <dbReference type="Proteomes" id="UP000076481"/>
    </source>
</evidence>
<dbReference type="GO" id="GO:0006260">
    <property type="term" value="P:DNA replication"/>
    <property type="evidence" value="ECO:0007669"/>
    <property type="project" value="UniProtKB-UniRule"/>
</dbReference>
<dbReference type="Pfam" id="PF02616">
    <property type="entry name" value="SMC_ScpA"/>
    <property type="match status" value="1"/>
</dbReference>
<dbReference type="Gene3D" id="6.10.250.2410">
    <property type="match status" value="1"/>
</dbReference>
<name>A0A165MAF2_PELLU</name>
<organism evidence="3 4">
    <name type="scientific">Pelodictyon luteolum</name>
    <dbReference type="NCBI Taxonomy" id="1100"/>
    <lineage>
        <taxon>Bacteria</taxon>
        <taxon>Pseudomonadati</taxon>
        <taxon>Chlorobiota</taxon>
        <taxon>Chlorobiia</taxon>
        <taxon>Chlorobiales</taxon>
        <taxon>Chlorobiaceae</taxon>
        <taxon>Chlorobium/Pelodictyon group</taxon>
        <taxon>Pelodictyon</taxon>
    </lineage>
</organism>
<dbReference type="Proteomes" id="UP000076481">
    <property type="component" value="Unassembled WGS sequence"/>
</dbReference>
<keyword evidence="2" id="KW-0963">Cytoplasm</keyword>
<dbReference type="PANTHER" id="PTHR33969:SF2">
    <property type="entry name" value="SEGREGATION AND CONDENSATION PROTEIN A"/>
    <property type="match status" value="1"/>
</dbReference>
<protein>
    <recommendedName>
        <fullName evidence="1 2">Segregation and condensation protein A</fullName>
    </recommendedName>
</protein>
<keyword evidence="2" id="KW-0132">Cell division</keyword>
<comment type="subunit">
    <text evidence="2">Component of a cohesin-like complex composed of ScpA, ScpB and the Smc homodimer, in which ScpA and ScpB bind to the head domain of Smc. The presence of the three proteins is required for the association of the complex with DNA.</text>
</comment>
<dbReference type="AlphaFoldDB" id="A0A165MAF2"/>
<dbReference type="GO" id="GO:0005737">
    <property type="term" value="C:cytoplasm"/>
    <property type="evidence" value="ECO:0007669"/>
    <property type="project" value="UniProtKB-SubCell"/>
</dbReference>
<dbReference type="GO" id="GO:0007059">
    <property type="term" value="P:chromosome segregation"/>
    <property type="evidence" value="ECO:0007669"/>
    <property type="project" value="UniProtKB-UniRule"/>
</dbReference>
<evidence type="ECO:0000313" key="3">
    <source>
        <dbReference type="EMBL" id="KZK75009.1"/>
    </source>
</evidence>
<dbReference type="HAMAP" id="MF_01805">
    <property type="entry name" value="ScpA"/>
    <property type="match status" value="1"/>
</dbReference>
<reference evidence="3 4" key="1">
    <citation type="submission" date="2016-03" db="EMBL/GenBank/DDBJ databases">
        <title>Speciation and ecological success in dimly lit waters: horizontal gene transfer in a green sulfur bacteria bloom unveiled by metagenomic assembly.</title>
        <authorList>
            <person name="Llorens-Mares T."/>
            <person name="Liu Z."/>
            <person name="Allen L.Z."/>
            <person name="Rusch D.B."/>
            <person name="Craig M.T."/>
            <person name="Dupont C.L."/>
            <person name="Bryant D.A."/>
            <person name="Casamayor E.O."/>
        </authorList>
    </citation>
    <scope>NUCLEOTIDE SEQUENCE [LARGE SCALE GENOMIC DNA]</scope>
    <source>
        <strain evidence="3">CIII</strain>
    </source>
</reference>
<evidence type="ECO:0000256" key="2">
    <source>
        <dbReference type="HAMAP-Rule" id="MF_01805"/>
    </source>
</evidence>
<keyword evidence="2" id="KW-0131">Cell cycle</keyword>
<dbReference type="GO" id="GO:0051301">
    <property type="term" value="P:cell division"/>
    <property type="evidence" value="ECO:0007669"/>
    <property type="project" value="UniProtKB-KW"/>
</dbReference>
<dbReference type="PANTHER" id="PTHR33969">
    <property type="entry name" value="SEGREGATION AND CONDENSATION PROTEIN A"/>
    <property type="match status" value="1"/>
</dbReference>
<dbReference type="RefSeq" id="WP_303680955.1">
    <property type="nucleotide sequence ID" value="NZ_LVWG01000016.1"/>
</dbReference>
<proteinExistence type="inferred from homology"/>
<dbReference type="InterPro" id="IPR003768">
    <property type="entry name" value="ScpA"/>
</dbReference>
<evidence type="ECO:0000256" key="1">
    <source>
        <dbReference type="ARBA" id="ARBA00044777"/>
    </source>
</evidence>
<comment type="similarity">
    <text evidence="2">Belongs to the ScpA family.</text>
</comment>
<comment type="caution">
    <text evidence="3">The sequence shown here is derived from an EMBL/GenBank/DDBJ whole genome shotgun (WGS) entry which is preliminary data.</text>
</comment>
<keyword evidence="2" id="KW-0159">Chromosome partition</keyword>
<comment type="subcellular location">
    <subcellularLocation>
        <location evidence="2">Cytoplasm</location>
    </subcellularLocation>
    <text evidence="2">Associated with two foci at the outer edges of the nucleoid region in young cells, and at four foci within both cell halves in older cells.</text>
</comment>
<accession>A0A165MAF2</accession>
<dbReference type="EMBL" id="LVWG01000016">
    <property type="protein sequence ID" value="KZK75009.1"/>
    <property type="molecule type" value="Genomic_DNA"/>
</dbReference>